<keyword evidence="2" id="KW-0238">DNA-binding</keyword>
<feature type="domain" description="BHLH" evidence="7">
    <location>
        <begin position="64"/>
        <end position="116"/>
    </location>
</feature>
<feature type="compositionally biased region" description="Polar residues" evidence="6">
    <location>
        <begin position="1"/>
        <end position="12"/>
    </location>
</feature>
<dbReference type="SMART" id="SM00353">
    <property type="entry name" value="HLH"/>
    <property type="match status" value="1"/>
</dbReference>
<dbReference type="GO" id="GO:0090575">
    <property type="term" value="C:RNA polymerase II transcription regulator complex"/>
    <property type="evidence" value="ECO:0007669"/>
    <property type="project" value="TreeGrafter"/>
</dbReference>
<keyword evidence="3" id="KW-0010">Activator</keyword>
<dbReference type="GO" id="GO:0045944">
    <property type="term" value="P:positive regulation of transcription by RNA polymerase II"/>
    <property type="evidence" value="ECO:0007669"/>
    <property type="project" value="TreeGrafter"/>
</dbReference>
<gene>
    <name evidence="8" type="ORF">GGX14DRAFT_567173</name>
</gene>
<dbReference type="PANTHER" id="PTHR10328">
    <property type="entry name" value="PROTEIN MAX MYC-ASSOCIATED FACTOR X"/>
    <property type="match status" value="1"/>
</dbReference>
<proteinExistence type="predicted"/>
<dbReference type="GO" id="GO:0003677">
    <property type="term" value="F:DNA binding"/>
    <property type="evidence" value="ECO:0007669"/>
    <property type="project" value="UniProtKB-KW"/>
</dbReference>
<dbReference type="PROSITE" id="PS50888">
    <property type="entry name" value="BHLH"/>
    <property type="match status" value="1"/>
</dbReference>
<keyword evidence="1" id="KW-0805">Transcription regulation</keyword>
<comment type="caution">
    <text evidence="8">The sequence shown here is derived from an EMBL/GenBank/DDBJ whole genome shotgun (WGS) entry which is preliminary data.</text>
</comment>
<dbReference type="AlphaFoldDB" id="A0AAD6VAY7"/>
<dbReference type="Pfam" id="PF00010">
    <property type="entry name" value="HLH"/>
    <property type="match status" value="1"/>
</dbReference>
<keyword evidence="9" id="KW-1185">Reference proteome</keyword>
<keyword evidence="4" id="KW-0804">Transcription</keyword>
<dbReference type="SUPFAM" id="SSF47459">
    <property type="entry name" value="HLH, helix-loop-helix DNA-binding domain"/>
    <property type="match status" value="1"/>
</dbReference>
<feature type="region of interest" description="Disordered" evidence="6">
    <location>
        <begin position="1"/>
        <end position="75"/>
    </location>
</feature>
<dbReference type="PANTHER" id="PTHR10328:SF3">
    <property type="entry name" value="PROTEIN MAX"/>
    <property type="match status" value="1"/>
</dbReference>
<dbReference type="InterPro" id="IPR011598">
    <property type="entry name" value="bHLH_dom"/>
</dbReference>
<dbReference type="EMBL" id="JARJCW010000035">
    <property type="protein sequence ID" value="KAJ7207871.1"/>
    <property type="molecule type" value="Genomic_DNA"/>
</dbReference>
<name>A0AAD6VAY7_9AGAR</name>
<dbReference type="GO" id="GO:0003700">
    <property type="term" value="F:DNA-binding transcription factor activity"/>
    <property type="evidence" value="ECO:0007669"/>
    <property type="project" value="TreeGrafter"/>
</dbReference>
<sequence>MSFIEASTTPPTSRAVRPPTLPSLSMSPVSDLDVDEFSGHLSRRRSVDSGSDSAREKQHQDIAARRASHNAVERQRRDRLNARILELASMLPNLAGVRRPSRIAITKSSIAYIHSARKQRILAAQHLRALHAESEVLRAEVNKWRQRAGMPGVQEPHRNEAFMMVFTGAELEIEPVDACEEEDFDSGLLYPMQQRARSYSYPYAHGYAPSSSSSSSGFPSPYSTSPSSADFNPGYASKFDMSVAQEPRIACPVPANGTHFEAQQYMLQTEEEWAAIYGTPPTHFQDQPHGSW</sequence>
<evidence type="ECO:0000313" key="9">
    <source>
        <dbReference type="Proteomes" id="UP001219525"/>
    </source>
</evidence>
<feature type="compositionally biased region" description="Basic and acidic residues" evidence="6">
    <location>
        <begin position="53"/>
        <end position="64"/>
    </location>
</feature>
<accession>A0AAD6VAY7</accession>
<evidence type="ECO:0000256" key="1">
    <source>
        <dbReference type="ARBA" id="ARBA00023015"/>
    </source>
</evidence>
<evidence type="ECO:0000256" key="6">
    <source>
        <dbReference type="SAM" id="MobiDB-lite"/>
    </source>
</evidence>
<evidence type="ECO:0000256" key="5">
    <source>
        <dbReference type="ARBA" id="ARBA00023242"/>
    </source>
</evidence>
<evidence type="ECO:0000313" key="8">
    <source>
        <dbReference type="EMBL" id="KAJ7207871.1"/>
    </source>
</evidence>
<dbReference type="InterPro" id="IPR036638">
    <property type="entry name" value="HLH_DNA-bd_sf"/>
</dbReference>
<dbReference type="Proteomes" id="UP001219525">
    <property type="component" value="Unassembled WGS sequence"/>
</dbReference>
<evidence type="ECO:0000256" key="2">
    <source>
        <dbReference type="ARBA" id="ARBA00023125"/>
    </source>
</evidence>
<dbReference type="GO" id="GO:0046983">
    <property type="term" value="F:protein dimerization activity"/>
    <property type="evidence" value="ECO:0007669"/>
    <property type="project" value="InterPro"/>
</dbReference>
<reference evidence="8" key="1">
    <citation type="submission" date="2023-03" db="EMBL/GenBank/DDBJ databases">
        <title>Massive genome expansion in bonnet fungi (Mycena s.s.) driven by repeated elements and novel gene families across ecological guilds.</title>
        <authorList>
            <consortium name="Lawrence Berkeley National Laboratory"/>
            <person name="Harder C.B."/>
            <person name="Miyauchi S."/>
            <person name="Viragh M."/>
            <person name="Kuo A."/>
            <person name="Thoen E."/>
            <person name="Andreopoulos B."/>
            <person name="Lu D."/>
            <person name="Skrede I."/>
            <person name="Drula E."/>
            <person name="Henrissat B."/>
            <person name="Morin E."/>
            <person name="Kohler A."/>
            <person name="Barry K."/>
            <person name="LaButti K."/>
            <person name="Morin E."/>
            <person name="Salamov A."/>
            <person name="Lipzen A."/>
            <person name="Mereny Z."/>
            <person name="Hegedus B."/>
            <person name="Baldrian P."/>
            <person name="Stursova M."/>
            <person name="Weitz H."/>
            <person name="Taylor A."/>
            <person name="Grigoriev I.V."/>
            <person name="Nagy L.G."/>
            <person name="Martin F."/>
            <person name="Kauserud H."/>
        </authorList>
    </citation>
    <scope>NUCLEOTIDE SEQUENCE</scope>
    <source>
        <strain evidence="8">9144</strain>
    </source>
</reference>
<organism evidence="8 9">
    <name type="scientific">Mycena pura</name>
    <dbReference type="NCBI Taxonomy" id="153505"/>
    <lineage>
        <taxon>Eukaryota</taxon>
        <taxon>Fungi</taxon>
        <taxon>Dikarya</taxon>
        <taxon>Basidiomycota</taxon>
        <taxon>Agaricomycotina</taxon>
        <taxon>Agaricomycetes</taxon>
        <taxon>Agaricomycetidae</taxon>
        <taxon>Agaricales</taxon>
        <taxon>Marasmiineae</taxon>
        <taxon>Mycenaceae</taxon>
        <taxon>Mycena</taxon>
    </lineage>
</organism>
<evidence type="ECO:0000259" key="7">
    <source>
        <dbReference type="PROSITE" id="PS50888"/>
    </source>
</evidence>
<keyword evidence="5" id="KW-0539">Nucleus</keyword>
<evidence type="ECO:0000256" key="4">
    <source>
        <dbReference type="ARBA" id="ARBA00023163"/>
    </source>
</evidence>
<dbReference type="Gene3D" id="4.10.280.10">
    <property type="entry name" value="Helix-loop-helix DNA-binding domain"/>
    <property type="match status" value="1"/>
</dbReference>
<evidence type="ECO:0000256" key="3">
    <source>
        <dbReference type="ARBA" id="ARBA00023159"/>
    </source>
</evidence>
<protein>
    <recommendedName>
        <fullName evidence="7">BHLH domain-containing protein</fullName>
    </recommendedName>
</protein>